<name>B4J968_DROGR</name>
<dbReference type="GO" id="GO:0006406">
    <property type="term" value="P:mRNA export from nucleus"/>
    <property type="evidence" value="ECO:0007669"/>
    <property type="project" value="TreeGrafter"/>
</dbReference>
<dbReference type="EMBL" id="CH916367">
    <property type="protein sequence ID" value="EDW02443.1"/>
    <property type="molecule type" value="Genomic_DNA"/>
</dbReference>
<evidence type="ECO:0000313" key="3">
    <source>
        <dbReference type="EMBL" id="EDW02443.1"/>
    </source>
</evidence>
<evidence type="ECO:0000313" key="4">
    <source>
        <dbReference type="Proteomes" id="UP000001070"/>
    </source>
</evidence>
<feature type="compositionally biased region" description="Low complexity" evidence="2">
    <location>
        <begin position="1"/>
        <end position="19"/>
    </location>
</feature>
<gene>
    <name evidence="3" type="primary">Dgri\GH19887</name>
    <name evidence="3" type="ORF">Dgri_GH19887</name>
</gene>
<dbReference type="GO" id="GO:1901673">
    <property type="term" value="P:regulation of mitotic spindle assembly"/>
    <property type="evidence" value="ECO:0007669"/>
    <property type="project" value="TreeGrafter"/>
</dbReference>
<feature type="coiled-coil region" evidence="1">
    <location>
        <begin position="83"/>
        <end position="131"/>
    </location>
</feature>
<dbReference type="GO" id="GO:0017056">
    <property type="term" value="F:structural constituent of nuclear pore"/>
    <property type="evidence" value="ECO:0007669"/>
    <property type="project" value="TreeGrafter"/>
</dbReference>
<reference evidence="3 4" key="1">
    <citation type="journal article" date="2007" name="Nature">
        <title>Evolution of genes and genomes on the Drosophila phylogeny.</title>
        <authorList>
            <consortium name="Drosophila 12 Genomes Consortium"/>
            <person name="Clark A.G."/>
            <person name="Eisen M.B."/>
            <person name="Smith D.R."/>
            <person name="Bergman C.M."/>
            <person name="Oliver B."/>
            <person name="Markow T.A."/>
            <person name="Kaufman T.C."/>
            <person name="Kellis M."/>
            <person name="Gelbart W."/>
            <person name="Iyer V.N."/>
            <person name="Pollard D.A."/>
            <person name="Sackton T.B."/>
            <person name="Larracuente A.M."/>
            <person name="Singh N.D."/>
            <person name="Abad J.P."/>
            <person name="Abt D.N."/>
            <person name="Adryan B."/>
            <person name="Aguade M."/>
            <person name="Akashi H."/>
            <person name="Anderson W.W."/>
            <person name="Aquadro C.F."/>
            <person name="Ardell D.H."/>
            <person name="Arguello R."/>
            <person name="Artieri C.G."/>
            <person name="Barbash D.A."/>
            <person name="Barker D."/>
            <person name="Barsanti P."/>
            <person name="Batterham P."/>
            <person name="Batzoglou S."/>
            <person name="Begun D."/>
            <person name="Bhutkar A."/>
            <person name="Blanco E."/>
            <person name="Bosak S.A."/>
            <person name="Bradley R.K."/>
            <person name="Brand A.D."/>
            <person name="Brent M.R."/>
            <person name="Brooks A.N."/>
            <person name="Brown R.H."/>
            <person name="Butlin R.K."/>
            <person name="Caggese C."/>
            <person name="Calvi B.R."/>
            <person name="Bernardo de Carvalho A."/>
            <person name="Caspi A."/>
            <person name="Castrezana S."/>
            <person name="Celniker S.E."/>
            <person name="Chang J.L."/>
            <person name="Chapple C."/>
            <person name="Chatterji S."/>
            <person name="Chinwalla A."/>
            <person name="Civetta A."/>
            <person name="Clifton S.W."/>
            <person name="Comeron J.M."/>
            <person name="Costello J.C."/>
            <person name="Coyne J.A."/>
            <person name="Daub J."/>
            <person name="David R.G."/>
            <person name="Delcher A.L."/>
            <person name="Delehaunty K."/>
            <person name="Do C.B."/>
            <person name="Ebling H."/>
            <person name="Edwards K."/>
            <person name="Eickbush T."/>
            <person name="Evans J.D."/>
            <person name="Filipski A."/>
            <person name="Findeiss S."/>
            <person name="Freyhult E."/>
            <person name="Fulton L."/>
            <person name="Fulton R."/>
            <person name="Garcia A.C."/>
            <person name="Gardiner A."/>
            <person name="Garfield D.A."/>
            <person name="Garvin B.E."/>
            <person name="Gibson G."/>
            <person name="Gilbert D."/>
            <person name="Gnerre S."/>
            <person name="Godfrey J."/>
            <person name="Good R."/>
            <person name="Gotea V."/>
            <person name="Gravely B."/>
            <person name="Greenberg A.J."/>
            <person name="Griffiths-Jones S."/>
            <person name="Gross S."/>
            <person name="Guigo R."/>
            <person name="Gustafson E.A."/>
            <person name="Haerty W."/>
            <person name="Hahn M.W."/>
            <person name="Halligan D.L."/>
            <person name="Halpern A.L."/>
            <person name="Halter G.M."/>
            <person name="Han M.V."/>
            <person name="Heger A."/>
            <person name="Hillier L."/>
            <person name="Hinrichs A.S."/>
            <person name="Holmes I."/>
            <person name="Hoskins R.A."/>
            <person name="Hubisz M.J."/>
            <person name="Hultmark D."/>
            <person name="Huntley M.A."/>
            <person name="Jaffe D.B."/>
            <person name="Jagadeeshan S."/>
            <person name="Jeck W.R."/>
            <person name="Johnson J."/>
            <person name="Jones C.D."/>
            <person name="Jordan W.C."/>
            <person name="Karpen G.H."/>
            <person name="Kataoka E."/>
            <person name="Keightley P.D."/>
            <person name="Kheradpour P."/>
            <person name="Kirkness E.F."/>
            <person name="Koerich L.B."/>
            <person name="Kristiansen K."/>
            <person name="Kudrna D."/>
            <person name="Kulathinal R.J."/>
            <person name="Kumar S."/>
            <person name="Kwok R."/>
            <person name="Lander E."/>
            <person name="Langley C.H."/>
            <person name="Lapoint R."/>
            <person name="Lazzaro B.P."/>
            <person name="Lee S.J."/>
            <person name="Levesque L."/>
            <person name="Li R."/>
            <person name="Lin C.F."/>
            <person name="Lin M.F."/>
            <person name="Lindblad-Toh K."/>
            <person name="Llopart A."/>
            <person name="Long M."/>
            <person name="Low L."/>
            <person name="Lozovsky E."/>
            <person name="Lu J."/>
            <person name="Luo M."/>
            <person name="Machado C.A."/>
            <person name="Makalowski W."/>
            <person name="Marzo M."/>
            <person name="Matsuda M."/>
            <person name="Matzkin L."/>
            <person name="McAllister B."/>
            <person name="McBride C.S."/>
            <person name="McKernan B."/>
            <person name="McKernan K."/>
            <person name="Mendez-Lago M."/>
            <person name="Minx P."/>
            <person name="Mollenhauer M.U."/>
            <person name="Montooth K."/>
            <person name="Mount S.M."/>
            <person name="Mu X."/>
            <person name="Myers E."/>
            <person name="Negre B."/>
            <person name="Newfeld S."/>
            <person name="Nielsen R."/>
            <person name="Noor M.A."/>
            <person name="O'Grady P."/>
            <person name="Pachter L."/>
            <person name="Papaceit M."/>
            <person name="Parisi M.J."/>
            <person name="Parisi M."/>
            <person name="Parts L."/>
            <person name="Pedersen J.S."/>
            <person name="Pesole G."/>
            <person name="Phillippy A.M."/>
            <person name="Ponting C.P."/>
            <person name="Pop M."/>
            <person name="Porcelli D."/>
            <person name="Powell J.R."/>
            <person name="Prohaska S."/>
            <person name="Pruitt K."/>
            <person name="Puig M."/>
            <person name="Quesneville H."/>
            <person name="Ram K.R."/>
            <person name="Rand D."/>
            <person name="Rasmussen M.D."/>
            <person name="Reed L.K."/>
            <person name="Reenan R."/>
            <person name="Reily A."/>
            <person name="Remington K.A."/>
            <person name="Rieger T.T."/>
            <person name="Ritchie M.G."/>
            <person name="Robin C."/>
            <person name="Rogers Y.H."/>
            <person name="Rohde C."/>
            <person name="Rozas J."/>
            <person name="Rubenfield M.J."/>
            <person name="Ruiz A."/>
            <person name="Russo S."/>
            <person name="Salzberg S.L."/>
            <person name="Sanchez-Gracia A."/>
            <person name="Saranga D.J."/>
            <person name="Sato H."/>
            <person name="Schaeffer S.W."/>
            <person name="Schatz M.C."/>
            <person name="Schlenke T."/>
            <person name="Schwartz R."/>
            <person name="Segarra C."/>
            <person name="Singh R.S."/>
            <person name="Sirot L."/>
            <person name="Sirota M."/>
            <person name="Sisneros N.B."/>
            <person name="Smith C.D."/>
            <person name="Smith T.F."/>
            <person name="Spieth J."/>
            <person name="Stage D.E."/>
            <person name="Stark A."/>
            <person name="Stephan W."/>
            <person name="Strausberg R.L."/>
            <person name="Strempel S."/>
            <person name="Sturgill D."/>
            <person name="Sutton G."/>
            <person name="Sutton G.G."/>
            <person name="Tao W."/>
            <person name="Teichmann S."/>
            <person name="Tobari Y.N."/>
            <person name="Tomimura Y."/>
            <person name="Tsolas J.M."/>
            <person name="Valente V.L."/>
            <person name="Venter E."/>
            <person name="Venter J.C."/>
            <person name="Vicario S."/>
            <person name="Vieira F.G."/>
            <person name="Vilella A.J."/>
            <person name="Villasante A."/>
            <person name="Walenz B."/>
            <person name="Wang J."/>
            <person name="Wasserman M."/>
            <person name="Watts T."/>
            <person name="Wilson D."/>
            <person name="Wilson R.K."/>
            <person name="Wing R.A."/>
            <person name="Wolfner M.F."/>
            <person name="Wong A."/>
            <person name="Wong G.K."/>
            <person name="Wu C.I."/>
            <person name="Wu G."/>
            <person name="Yamamoto D."/>
            <person name="Yang H.P."/>
            <person name="Yang S.P."/>
            <person name="Yorke J.A."/>
            <person name="Yoshida K."/>
            <person name="Zdobnov E."/>
            <person name="Zhang P."/>
            <person name="Zhang Y."/>
            <person name="Zimin A.V."/>
            <person name="Baldwin J."/>
            <person name="Abdouelleil A."/>
            <person name="Abdulkadir J."/>
            <person name="Abebe A."/>
            <person name="Abera B."/>
            <person name="Abreu J."/>
            <person name="Acer S.C."/>
            <person name="Aftuck L."/>
            <person name="Alexander A."/>
            <person name="An P."/>
            <person name="Anderson E."/>
            <person name="Anderson S."/>
            <person name="Arachi H."/>
            <person name="Azer M."/>
            <person name="Bachantsang P."/>
            <person name="Barry A."/>
            <person name="Bayul T."/>
            <person name="Berlin A."/>
            <person name="Bessette D."/>
            <person name="Bloom T."/>
            <person name="Blye J."/>
            <person name="Boguslavskiy L."/>
            <person name="Bonnet C."/>
            <person name="Boukhgalter B."/>
            <person name="Bourzgui I."/>
            <person name="Brown A."/>
            <person name="Cahill P."/>
            <person name="Channer S."/>
            <person name="Cheshatsang Y."/>
            <person name="Chuda L."/>
            <person name="Citroen M."/>
            <person name="Collymore A."/>
            <person name="Cooke P."/>
            <person name="Costello M."/>
            <person name="D'Aco K."/>
            <person name="Daza R."/>
            <person name="De Haan G."/>
            <person name="DeGray S."/>
            <person name="DeMaso C."/>
            <person name="Dhargay N."/>
            <person name="Dooley K."/>
            <person name="Dooley E."/>
            <person name="Doricent M."/>
            <person name="Dorje P."/>
            <person name="Dorjee K."/>
            <person name="Dupes A."/>
            <person name="Elong R."/>
            <person name="Falk J."/>
            <person name="Farina A."/>
            <person name="Faro S."/>
            <person name="Ferguson D."/>
            <person name="Fisher S."/>
            <person name="Foley C.D."/>
            <person name="Franke A."/>
            <person name="Friedrich D."/>
            <person name="Gadbois L."/>
            <person name="Gearin G."/>
            <person name="Gearin C.R."/>
            <person name="Giannoukos G."/>
            <person name="Goode T."/>
            <person name="Graham J."/>
            <person name="Grandbois E."/>
            <person name="Grewal S."/>
            <person name="Gyaltsen K."/>
            <person name="Hafez N."/>
            <person name="Hagos B."/>
            <person name="Hall J."/>
            <person name="Henson C."/>
            <person name="Hollinger A."/>
            <person name="Honan T."/>
            <person name="Huard M.D."/>
            <person name="Hughes L."/>
            <person name="Hurhula B."/>
            <person name="Husby M.E."/>
            <person name="Kamat A."/>
            <person name="Kanga B."/>
            <person name="Kashin S."/>
            <person name="Khazanovich D."/>
            <person name="Kisner P."/>
            <person name="Lance K."/>
            <person name="Lara M."/>
            <person name="Lee W."/>
            <person name="Lennon N."/>
            <person name="Letendre F."/>
            <person name="LeVine R."/>
            <person name="Lipovsky A."/>
            <person name="Liu X."/>
            <person name="Liu J."/>
            <person name="Liu S."/>
            <person name="Lokyitsang T."/>
            <person name="Lokyitsang Y."/>
            <person name="Lubonja R."/>
            <person name="Lui A."/>
            <person name="MacDonald P."/>
            <person name="Magnisalis V."/>
            <person name="Maru K."/>
            <person name="Matthews C."/>
            <person name="McCusker W."/>
            <person name="McDonough S."/>
            <person name="Mehta T."/>
            <person name="Meldrim J."/>
            <person name="Meneus L."/>
            <person name="Mihai O."/>
            <person name="Mihalev A."/>
            <person name="Mihova T."/>
            <person name="Mittelman R."/>
            <person name="Mlenga V."/>
            <person name="Montmayeur A."/>
            <person name="Mulrain L."/>
            <person name="Navidi A."/>
            <person name="Naylor J."/>
            <person name="Negash T."/>
            <person name="Nguyen T."/>
            <person name="Nguyen N."/>
            <person name="Nicol R."/>
            <person name="Norbu C."/>
            <person name="Norbu N."/>
            <person name="Novod N."/>
            <person name="O'Neill B."/>
            <person name="Osman S."/>
            <person name="Markiewicz E."/>
            <person name="Oyono O.L."/>
            <person name="Patti C."/>
            <person name="Phunkhang P."/>
            <person name="Pierre F."/>
            <person name="Priest M."/>
            <person name="Raghuraman S."/>
            <person name="Rege F."/>
            <person name="Reyes R."/>
            <person name="Rise C."/>
            <person name="Rogov P."/>
            <person name="Ross K."/>
            <person name="Ryan E."/>
            <person name="Settipalli S."/>
            <person name="Shea T."/>
            <person name="Sherpa N."/>
            <person name="Shi L."/>
            <person name="Shih D."/>
            <person name="Sparrow T."/>
            <person name="Spaulding J."/>
            <person name="Stalker J."/>
            <person name="Stange-Thomann N."/>
            <person name="Stavropoulos S."/>
            <person name="Stone C."/>
            <person name="Strader C."/>
            <person name="Tesfaye S."/>
            <person name="Thomson T."/>
            <person name="Thoulutsang Y."/>
            <person name="Thoulutsang D."/>
            <person name="Topham K."/>
            <person name="Topping I."/>
            <person name="Tsamla T."/>
            <person name="Vassiliev H."/>
            <person name="Vo A."/>
            <person name="Wangchuk T."/>
            <person name="Wangdi T."/>
            <person name="Weiand M."/>
            <person name="Wilkinson J."/>
            <person name="Wilson A."/>
            <person name="Yadav S."/>
            <person name="Young G."/>
            <person name="Yu Q."/>
            <person name="Zembek L."/>
            <person name="Zhong D."/>
            <person name="Zimmer A."/>
            <person name="Zwirko Z."/>
            <person name="Jaffe D.B."/>
            <person name="Alvarez P."/>
            <person name="Brockman W."/>
            <person name="Butler J."/>
            <person name="Chin C."/>
            <person name="Gnerre S."/>
            <person name="Grabherr M."/>
            <person name="Kleber M."/>
            <person name="Mauceli E."/>
            <person name="MacCallum I."/>
        </authorList>
    </citation>
    <scope>NUCLEOTIDE SEQUENCE [LARGE SCALE GENOMIC DNA]</scope>
    <source>
        <strain evidence="4">Tucson 15287-2541.00</strain>
    </source>
</reference>
<dbReference type="AlphaFoldDB" id="B4J968"/>
<dbReference type="eggNOG" id="KOG4674">
    <property type="taxonomic scope" value="Eukaryota"/>
</dbReference>
<dbReference type="STRING" id="7222.B4J968"/>
<sequence>MAISSAKDAASGSSSNISSRKQPQQKCQLQKHLSNGRQQHLSNIGNANSSSKQQSKYLPEGKRAISCKWVSGVKIGKYGYEERNTLTKRVAELTERISTIEKELFPLQCCNKALTLKIEELKVENTLLRTDAIKWRQRANALVEKRNRNPEEFKRLQAERESLAKLLTTEKEVNKKQLNELTSLKSCLENEIPALNRNLRMSDVLTKNLQKNKHVKCIYEMNFY</sequence>
<dbReference type="OrthoDB" id="343070at2759"/>
<evidence type="ECO:0000256" key="2">
    <source>
        <dbReference type="SAM" id="MobiDB-lite"/>
    </source>
</evidence>
<dbReference type="GO" id="GO:0005643">
    <property type="term" value="C:nuclear pore"/>
    <property type="evidence" value="ECO:0007669"/>
    <property type="project" value="TreeGrafter"/>
</dbReference>
<evidence type="ECO:0000256" key="1">
    <source>
        <dbReference type="SAM" id="Coils"/>
    </source>
</evidence>
<dbReference type="HOGENOM" id="CLU_107749_0_0_1"/>
<proteinExistence type="predicted"/>
<feature type="coiled-coil region" evidence="1">
    <location>
        <begin position="171"/>
        <end position="198"/>
    </location>
</feature>
<feature type="compositionally biased region" description="Polar residues" evidence="2">
    <location>
        <begin position="20"/>
        <end position="56"/>
    </location>
</feature>
<dbReference type="InParanoid" id="B4J968"/>
<feature type="region of interest" description="Disordered" evidence="2">
    <location>
        <begin position="1"/>
        <end position="58"/>
    </location>
</feature>
<dbReference type="SMR" id="B4J968"/>
<protein>
    <submittedName>
        <fullName evidence="3">GH19887</fullName>
    </submittedName>
</protein>
<dbReference type="Proteomes" id="UP000001070">
    <property type="component" value="Unassembled WGS sequence"/>
</dbReference>
<organism evidence="4">
    <name type="scientific">Drosophila grimshawi</name>
    <name type="common">Hawaiian fruit fly</name>
    <name type="synonym">Idiomyia grimshawi</name>
    <dbReference type="NCBI Taxonomy" id="7222"/>
    <lineage>
        <taxon>Eukaryota</taxon>
        <taxon>Metazoa</taxon>
        <taxon>Ecdysozoa</taxon>
        <taxon>Arthropoda</taxon>
        <taxon>Hexapoda</taxon>
        <taxon>Insecta</taxon>
        <taxon>Pterygota</taxon>
        <taxon>Neoptera</taxon>
        <taxon>Endopterygota</taxon>
        <taxon>Diptera</taxon>
        <taxon>Brachycera</taxon>
        <taxon>Muscomorpha</taxon>
        <taxon>Ephydroidea</taxon>
        <taxon>Drosophilidae</taxon>
        <taxon>Drosophila</taxon>
        <taxon>Hawaiian Drosophila</taxon>
    </lineage>
</organism>
<keyword evidence="4" id="KW-1185">Reference proteome</keyword>
<keyword evidence="1" id="KW-0175">Coiled coil</keyword>
<accession>B4J968</accession>
<dbReference type="PANTHER" id="PTHR18898">
    <property type="entry name" value="NUCLEOPROTEIN TPR-RELATED"/>
    <property type="match status" value="1"/>
</dbReference>
<dbReference type="PANTHER" id="PTHR18898:SF2">
    <property type="entry name" value="NUCLEOPROTEIN TPR"/>
    <property type="match status" value="1"/>
</dbReference>